<keyword evidence="2" id="KW-1185">Reference proteome</keyword>
<proteinExistence type="predicted"/>
<evidence type="ECO:0000313" key="2">
    <source>
        <dbReference type="Proteomes" id="UP000075880"/>
    </source>
</evidence>
<dbReference type="Proteomes" id="UP000075880">
    <property type="component" value="Unassembled WGS sequence"/>
</dbReference>
<dbReference type="EnsemblMetazoa" id="ENSAATROPT013429">
    <property type="protein sequence ID" value="ENSAATROPP012217"/>
    <property type="gene ID" value="ENSAATROPG010904"/>
</dbReference>
<accession>A0AAG5DLL8</accession>
<sequence>PSVLSKPAVWVRKIYGPLLVRPTNDRLRSIRSLDQRTETSSTQCSNRPATAAAVRFPVKHSPEIVAKEDWHTLQPTSYILLPGSTLSHTDSTVTCDVGVFLERFAKQRPSGW</sequence>
<evidence type="ECO:0000313" key="1">
    <source>
        <dbReference type="EnsemblMetazoa" id="ENSAATROPP012217"/>
    </source>
</evidence>
<protein>
    <submittedName>
        <fullName evidence="1">Uncharacterized protein</fullName>
    </submittedName>
</protein>
<organism evidence="1 2">
    <name type="scientific">Anopheles atroparvus</name>
    <name type="common">European mosquito</name>
    <dbReference type="NCBI Taxonomy" id="41427"/>
    <lineage>
        <taxon>Eukaryota</taxon>
        <taxon>Metazoa</taxon>
        <taxon>Ecdysozoa</taxon>
        <taxon>Arthropoda</taxon>
        <taxon>Hexapoda</taxon>
        <taxon>Insecta</taxon>
        <taxon>Pterygota</taxon>
        <taxon>Neoptera</taxon>
        <taxon>Endopterygota</taxon>
        <taxon>Diptera</taxon>
        <taxon>Nematocera</taxon>
        <taxon>Culicoidea</taxon>
        <taxon>Culicidae</taxon>
        <taxon>Anophelinae</taxon>
        <taxon>Anopheles</taxon>
    </lineage>
</organism>
<dbReference type="AlphaFoldDB" id="A0AAG5DLL8"/>
<name>A0AAG5DLL8_ANOAO</name>
<reference evidence="1" key="1">
    <citation type="submission" date="2024-04" db="UniProtKB">
        <authorList>
            <consortium name="EnsemblMetazoa"/>
        </authorList>
    </citation>
    <scope>IDENTIFICATION</scope>
    <source>
        <strain evidence="1">EBRO</strain>
    </source>
</reference>